<dbReference type="Proteomes" id="UP000322814">
    <property type="component" value="Unassembled WGS sequence"/>
</dbReference>
<accession>A0A5C8EDL7</accession>
<organism evidence="1 2">
    <name type="scientific">Brachyspira aalborgi</name>
    <dbReference type="NCBI Taxonomy" id="29522"/>
    <lineage>
        <taxon>Bacteria</taxon>
        <taxon>Pseudomonadati</taxon>
        <taxon>Spirochaetota</taxon>
        <taxon>Spirochaetia</taxon>
        <taxon>Brachyspirales</taxon>
        <taxon>Brachyspiraceae</taxon>
        <taxon>Brachyspira</taxon>
    </lineage>
</organism>
<dbReference type="Pfam" id="PF11756">
    <property type="entry name" value="YgbA_NO"/>
    <property type="match status" value="1"/>
</dbReference>
<dbReference type="RefSeq" id="WP_147771081.1">
    <property type="nucleotide sequence ID" value="NZ_SAYB01000006.1"/>
</dbReference>
<reference evidence="1 2" key="1">
    <citation type="journal article" date="1992" name="Lakartidningen">
        <title>[Penicillin V and not amoxicillin is the first choice preparation in acute otitis].</title>
        <authorList>
            <person name="Kamme C."/>
            <person name="Lundgren K."/>
            <person name="Prellner K."/>
        </authorList>
    </citation>
    <scope>NUCLEOTIDE SEQUENCE [LARGE SCALE GENOMIC DNA]</scope>
    <source>
        <strain evidence="1 2">PC4580III</strain>
    </source>
</reference>
<gene>
    <name evidence="1" type="ORF">EPJ78_07575</name>
</gene>
<proteinExistence type="predicted"/>
<comment type="caution">
    <text evidence="1">The sequence shown here is derived from an EMBL/GenBank/DDBJ whole genome shotgun (WGS) entry which is preliminary data.</text>
</comment>
<dbReference type="AlphaFoldDB" id="A0A5C8EDL7"/>
<protein>
    <submittedName>
        <fullName evidence="1">Nitrous oxide-stimulated promoter family protein</fullName>
    </submittedName>
</protein>
<sequence length="119" mass="14306">MKSKNYKTKKIKDKIEKEKSLVFLMIKIFCKSNHKNNNLCKECIELYNYASNKIDRCRFIETKTFCSACPSHCYKKDMREKIREVMIFSGKRMIFYHPILALKHLFITLKTKRKLNSIN</sequence>
<dbReference type="NCBIfam" id="NF007714">
    <property type="entry name" value="PRK10410.1-2"/>
    <property type="match status" value="1"/>
</dbReference>
<dbReference type="InterPro" id="IPR020483">
    <property type="entry name" value="Uncharacterised_YgbA"/>
</dbReference>
<evidence type="ECO:0000313" key="2">
    <source>
        <dbReference type="Proteomes" id="UP000322814"/>
    </source>
</evidence>
<evidence type="ECO:0000313" key="1">
    <source>
        <dbReference type="EMBL" id="TXJ35845.1"/>
    </source>
</evidence>
<name>A0A5C8EDL7_9SPIR</name>
<dbReference type="EMBL" id="SAYB01000006">
    <property type="protein sequence ID" value="TXJ35845.1"/>
    <property type="molecule type" value="Genomic_DNA"/>
</dbReference>